<dbReference type="SMART" id="SM00397">
    <property type="entry name" value="t_SNARE"/>
    <property type="match status" value="1"/>
</dbReference>
<dbReference type="SUPFAM" id="SSF47661">
    <property type="entry name" value="t-snare proteins"/>
    <property type="match status" value="1"/>
</dbReference>
<dbReference type="Gene3D" id="1.20.58.70">
    <property type="match status" value="1"/>
</dbReference>
<proteinExistence type="inferred from homology"/>
<dbReference type="EMBL" id="JAZHXJ010000024">
    <property type="protein sequence ID" value="KAL1881404.1"/>
    <property type="molecule type" value="Genomic_DNA"/>
</dbReference>
<evidence type="ECO:0000256" key="3">
    <source>
        <dbReference type="ARBA" id="ARBA00022448"/>
    </source>
</evidence>
<comment type="similarity">
    <text evidence="2">Belongs to the syntaxin family.</text>
</comment>
<evidence type="ECO:0000256" key="8">
    <source>
        <dbReference type="SAM" id="Phobius"/>
    </source>
</evidence>
<dbReference type="InterPro" id="IPR000727">
    <property type="entry name" value="T_SNARE_dom"/>
</dbReference>
<keyword evidence="11" id="KW-1185">Reference proteome</keyword>
<dbReference type="PROSITE" id="PS50192">
    <property type="entry name" value="T_SNARE"/>
    <property type="match status" value="1"/>
</dbReference>
<evidence type="ECO:0000313" key="10">
    <source>
        <dbReference type="EMBL" id="KAL1881404.1"/>
    </source>
</evidence>
<evidence type="ECO:0000313" key="11">
    <source>
        <dbReference type="Proteomes" id="UP001586593"/>
    </source>
</evidence>
<sequence length="330" mass="37031">MPPVSIQDRTGEFRAILADVNKRQLNSKLRAQRPSFNGKAVDSSVNGGIRQRSAFAQQAATISKGISNTMAKLQRLAQLAKKKTLFDDRPVEVEELTFVIKQDLAALTQSLAQLRELSRKEHPKAWVKGPHAPVDQEGEHGKNVVVMLSGRLEDMTDSLKGVLKTRMDNMLSSKARTERFVSNVSQYSQNLLDPSRSDSPLYSNNTAQRTAVQQDTLSLAPVSSETQLLMMEEAQTHNPYIQQRGETIEMIERTMNELGGMFSQLAQMVHEQGEQISRIDDNVEAVTDNVEGAQRELLRYWNRMSGNRALIAKMFGVLMIFFLLWVLIAG</sequence>
<accession>A0ABR3Y0X0</accession>
<dbReference type="InterPro" id="IPR021538">
    <property type="entry name" value="Syntaxin-5_N"/>
</dbReference>
<keyword evidence="3" id="KW-0813">Transport</keyword>
<dbReference type="Proteomes" id="UP001586593">
    <property type="component" value="Unassembled WGS sequence"/>
</dbReference>
<dbReference type="Pfam" id="PF11416">
    <property type="entry name" value="Syntaxin-5_N"/>
    <property type="match status" value="1"/>
</dbReference>
<evidence type="ECO:0000256" key="5">
    <source>
        <dbReference type="ARBA" id="ARBA00022989"/>
    </source>
</evidence>
<dbReference type="PANTHER" id="PTHR19957:SF3">
    <property type="entry name" value="SYNTAXIN-5"/>
    <property type="match status" value="1"/>
</dbReference>
<gene>
    <name evidence="10" type="ORF">VTK73DRAFT_4164</name>
</gene>
<organism evidence="10 11">
    <name type="scientific">Phialemonium thermophilum</name>
    <dbReference type="NCBI Taxonomy" id="223376"/>
    <lineage>
        <taxon>Eukaryota</taxon>
        <taxon>Fungi</taxon>
        <taxon>Dikarya</taxon>
        <taxon>Ascomycota</taxon>
        <taxon>Pezizomycotina</taxon>
        <taxon>Sordariomycetes</taxon>
        <taxon>Sordariomycetidae</taxon>
        <taxon>Cephalothecales</taxon>
        <taxon>Cephalothecaceae</taxon>
        <taxon>Phialemonium</taxon>
    </lineage>
</organism>
<evidence type="ECO:0000259" key="9">
    <source>
        <dbReference type="PROSITE" id="PS50192"/>
    </source>
</evidence>
<dbReference type="InterPro" id="IPR045242">
    <property type="entry name" value="Syntaxin"/>
</dbReference>
<protein>
    <recommendedName>
        <fullName evidence="9">t-SNARE coiled-coil homology domain-containing protein</fullName>
    </recommendedName>
</protein>
<keyword evidence="5 8" id="KW-1133">Transmembrane helix</keyword>
<evidence type="ECO:0000256" key="7">
    <source>
        <dbReference type="ARBA" id="ARBA00023136"/>
    </source>
</evidence>
<reference evidence="10 11" key="1">
    <citation type="journal article" date="2024" name="Commun. Biol.">
        <title>Comparative genomic analysis of thermophilic fungi reveals convergent evolutionary adaptations and gene losses.</title>
        <authorList>
            <person name="Steindorff A.S."/>
            <person name="Aguilar-Pontes M.V."/>
            <person name="Robinson A.J."/>
            <person name="Andreopoulos B."/>
            <person name="LaButti K."/>
            <person name="Kuo A."/>
            <person name="Mondo S."/>
            <person name="Riley R."/>
            <person name="Otillar R."/>
            <person name="Haridas S."/>
            <person name="Lipzen A."/>
            <person name="Grimwood J."/>
            <person name="Schmutz J."/>
            <person name="Clum A."/>
            <person name="Reid I.D."/>
            <person name="Moisan M.C."/>
            <person name="Butler G."/>
            <person name="Nguyen T.T.M."/>
            <person name="Dewar K."/>
            <person name="Conant G."/>
            <person name="Drula E."/>
            <person name="Henrissat B."/>
            <person name="Hansel C."/>
            <person name="Singer S."/>
            <person name="Hutchinson M.I."/>
            <person name="de Vries R.P."/>
            <person name="Natvig D.O."/>
            <person name="Powell A.J."/>
            <person name="Tsang A."/>
            <person name="Grigoriev I.V."/>
        </authorList>
    </citation>
    <scope>NUCLEOTIDE SEQUENCE [LARGE SCALE GENOMIC DNA]</scope>
    <source>
        <strain evidence="10 11">ATCC 24622</strain>
    </source>
</reference>
<keyword evidence="6" id="KW-0175">Coiled coil</keyword>
<comment type="caution">
    <text evidence="10">The sequence shown here is derived from an EMBL/GenBank/DDBJ whole genome shotgun (WGS) entry which is preliminary data.</text>
</comment>
<keyword evidence="4 8" id="KW-0812">Transmembrane</keyword>
<evidence type="ECO:0000256" key="6">
    <source>
        <dbReference type="ARBA" id="ARBA00023054"/>
    </source>
</evidence>
<feature type="domain" description="T-SNARE coiled-coil homology" evidence="9">
    <location>
        <begin position="238"/>
        <end position="300"/>
    </location>
</feature>
<dbReference type="CDD" id="cd15844">
    <property type="entry name" value="SNARE_syntaxin5"/>
    <property type="match status" value="1"/>
</dbReference>
<feature type="transmembrane region" description="Helical" evidence="8">
    <location>
        <begin position="309"/>
        <end position="328"/>
    </location>
</feature>
<comment type="subcellular location">
    <subcellularLocation>
        <location evidence="1">Membrane</location>
        <topology evidence="1">Single-pass type IV membrane protein</topology>
    </subcellularLocation>
</comment>
<keyword evidence="7 8" id="KW-0472">Membrane</keyword>
<evidence type="ECO:0000256" key="1">
    <source>
        <dbReference type="ARBA" id="ARBA00004211"/>
    </source>
</evidence>
<name>A0ABR3Y0X0_9PEZI</name>
<dbReference type="Pfam" id="PF05739">
    <property type="entry name" value="SNARE"/>
    <property type="match status" value="1"/>
</dbReference>
<dbReference type="PANTHER" id="PTHR19957">
    <property type="entry name" value="SYNTAXIN"/>
    <property type="match status" value="1"/>
</dbReference>
<dbReference type="InterPro" id="IPR010989">
    <property type="entry name" value="SNARE"/>
</dbReference>
<evidence type="ECO:0000256" key="2">
    <source>
        <dbReference type="ARBA" id="ARBA00009063"/>
    </source>
</evidence>
<evidence type="ECO:0000256" key="4">
    <source>
        <dbReference type="ARBA" id="ARBA00022692"/>
    </source>
</evidence>